<keyword evidence="4" id="KW-1185">Reference proteome</keyword>
<accession>A0ABX0WEQ8</accession>
<dbReference type="Proteomes" id="UP000720344">
    <property type="component" value="Unassembled WGS sequence"/>
</dbReference>
<evidence type="ECO:0000313" key="4">
    <source>
        <dbReference type="Proteomes" id="UP000720344"/>
    </source>
</evidence>
<evidence type="ECO:0000259" key="2">
    <source>
        <dbReference type="Pfam" id="PF02514"/>
    </source>
</evidence>
<dbReference type="EC" id="6.6.1.2" evidence="3"/>
<dbReference type="CDD" id="cd10150">
    <property type="entry name" value="CobN_like"/>
    <property type="match status" value="1"/>
</dbReference>
<evidence type="ECO:0000256" key="1">
    <source>
        <dbReference type="SAM" id="MobiDB-lite"/>
    </source>
</evidence>
<dbReference type="RefSeq" id="WP_167680581.1">
    <property type="nucleotide sequence ID" value="NZ_JAATWB010000001.1"/>
</dbReference>
<dbReference type="PANTHER" id="PTHR44119:SF4">
    <property type="entry name" value="AEROBIC COBALTOCHELATASE SUBUNIT COBN"/>
    <property type="match status" value="1"/>
</dbReference>
<dbReference type="GO" id="GO:0051116">
    <property type="term" value="F:cobaltochelatase activity"/>
    <property type="evidence" value="ECO:0007669"/>
    <property type="project" value="UniProtKB-EC"/>
</dbReference>
<proteinExistence type="predicted"/>
<name>A0ABX0WEQ8_9RHOO</name>
<dbReference type="EMBL" id="JAATWB010000001">
    <property type="protein sequence ID" value="NJA87771.1"/>
    <property type="molecule type" value="Genomic_DNA"/>
</dbReference>
<reference evidence="4" key="1">
    <citation type="submission" date="2020-03" db="EMBL/GenBank/DDBJ databases">
        <title>Whole-genome sequence of the purple nonsulfur bacterium Rhodocyclus tenuis DSM112.</title>
        <authorList>
            <person name="Kyndt J.A."/>
            <person name="Meyer T.E."/>
        </authorList>
    </citation>
    <scope>NUCLEOTIDE SEQUENCE [LARGE SCALE GENOMIC DNA]</scope>
    <source>
        <strain evidence="4">DSM 112</strain>
    </source>
</reference>
<sequence length="1356" mass="146666">MPVLRLLATLATLALLLPVSYARGEAVLFVSTSPVPPGKFLRLTDIAAAQGLRLEHRVAERLPSDPDGSLFAGYDAVFFDTPRDHLQAFVRTRLSRALPTLSVPHLWLHESSPSGGGFSSADMTRLQAYYVNGGHQNFENFFRTLAARLRAQPVDGIPPPHVFPKAAIYHPRAPQTVFADPAAYFRWRGINPTLPAAERPPIIAIALHQTYVASEQTAFIDDLIARIEAAGAIALPYYSSVMEPQAPMLSVAGQRVADALINTQIVLDPEGRRAELAALGIPVIQALSYRKGDEADWRADAQGLPLADIPFFLAQGEYAGIIDPIIASSTRKSDEQLVAIAEQSAAVVTKALNLVRLQRLAPANKKVAVLFWNYPPGEKNLSASYLNLPRSLVATLAALHAAGYDTPPQEEEQLTRQLQRLLAPYYREDQLAGLLRDGLADRLPLATYQQWFGQLPPSVQRDITERWGSPEKSSMVISENGQRVFVIPRLLLGKLTITPQSPRGEKLDDREKALYHSPKATPSHAYLAHYLWLRQGFHADALIHFGTHGTQEWLPGKERGLATSDYPLLAVGDVPVIYPYIVDNIGEALQAKRRGRAVIVTHQTPAFIPAGLHETTVKLHDLLHAWLAQDDGAVKQKLAADLLAGVKKERIDRDMGWSDARIATDFRAFVDALHSYLHELAQTAQPLGLHTFGTAPPEMQRIGTVLLMLGRPFSEAAARAAGVRADDLDEVYVSDYSRLADSIPYRLLKGALDGTQPPPSDPTLAAQLEQGKRWYADLGAGGELAGLLSALAGEHRPTSYGGDPVKTPDALPTGRNLYGFDPSRVPTPQAWAAGKDAAEALIAAYRAKSGHPPKKLAFSLWSVETMRHQGLLEAQALWAMGVEPLWDAGGRLVDVKLVPRAALGRARVDVVLSATGLYRDHFPNVMKLLAKAAELAARADESDNPLLANSRAIAARLEAQGVPGAAAQKAAETRIFSSESGRYGTGLDDATLATDTWKGKADGDRTLAALYLSRMQFGYGSDEADWGSKGIAGASGEAAKINLYAEHLKGTEGAVLSRSSNLYGMLTTDDPFQYLGGIALAVRQLDGKAPELFIANLRGNASEGQGSRVEAADAFLAKELATRNFHPGYIKGLMAEGYAGTLQVLDSVNNFWGWTAVAREVVRDDQWQEFADVYVRDKHHLGLKDWFEKNNPNALAQSIERMLEASRQGYWAADAATVAELKQRYRELAVRHDIVSSNSEFNRYVGVGEGRPLSAAAAASRQSAPAKASKTPATTRAKPDATRAAPQPQAATTATVKGIQLAAVRPTPAEPAPLAAIGLALLLGAFGGGAWRAASTPIRLRSLTRHSGASAHANPD</sequence>
<comment type="caution">
    <text evidence="3">The sequence shown here is derived from an EMBL/GenBank/DDBJ whole genome shotgun (WGS) entry which is preliminary data.</text>
</comment>
<dbReference type="NCBIfam" id="NF004644">
    <property type="entry name" value="PRK05989.2-2"/>
    <property type="match status" value="1"/>
</dbReference>
<organism evidence="3 4">
    <name type="scientific">Rhodocyclus gracilis</name>
    <dbReference type="NCBI Taxonomy" id="2929842"/>
    <lineage>
        <taxon>Bacteria</taxon>
        <taxon>Pseudomonadati</taxon>
        <taxon>Pseudomonadota</taxon>
        <taxon>Betaproteobacteria</taxon>
        <taxon>Rhodocyclales</taxon>
        <taxon>Rhodocyclaceae</taxon>
        <taxon>Rhodocyclus</taxon>
    </lineage>
</organism>
<dbReference type="PANTHER" id="PTHR44119">
    <property type="entry name" value="MAGNESIUM-CHELATASE SUBUNIT CHLH, CHLOROPLASTIC"/>
    <property type="match status" value="1"/>
</dbReference>
<evidence type="ECO:0000313" key="3">
    <source>
        <dbReference type="EMBL" id="NJA87771.1"/>
    </source>
</evidence>
<feature type="region of interest" description="Disordered" evidence="1">
    <location>
        <begin position="1256"/>
        <end position="1293"/>
    </location>
</feature>
<gene>
    <name evidence="3" type="primary">cobN</name>
    <name evidence="3" type="ORF">HCX48_00830</name>
</gene>
<dbReference type="InterPro" id="IPR003672">
    <property type="entry name" value="CobN/Mg_chltase"/>
</dbReference>
<protein>
    <submittedName>
        <fullName evidence="3">Cobaltochelatase subunit CobN</fullName>
        <ecNumber evidence="3">6.6.1.2</ecNumber>
    </submittedName>
</protein>
<keyword evidence="3" id="KW-0436">Ligase</keyword>
<dbReference type="Pfam" id="PF02514">
    <property type="entry name" value="CobN-Mg_chel"/>
    <property type="match status" value="1"/>
</dbReference>
<feature type="domain" description="CobN/magnesium chelatase" evidence="2">
    <location>
        <begin position="128"/>
        <end position="1217"/>
    </location>
</feature>